<dbReference type="Proteomes" id="UP000800035">
    <property type="component" value="Unassembled WGS sequence"/>
</dbReference>
<dbReference type="GO" id="GO:0061630">
    <property type="term" value="F:ubiquitin protein ligase activity"/>
    <property type="evidence" value="ECO:0007669"/>
    <property type="project" value="TreeGrafter"/>
</dbReference>
<accession>A0A6A5T8W8</accession>
<keyword evidence="3" id="KW-0812">Transmembrane</keyword>
<feature type="region of interest" description="Disordered" evidence="2">
    <location>
        <begin position="108"/>
        <end position="132"/>
    </location>
</feature>
<dbReference type="Gene3D" id="3.30.40.10">
    <property type="entry name" value="Zinc/RING finger domain, C3HC4 (zinc finger)"/>
    <property type="match status" value="1"/>
</dbReference>
<keyword evidence="6" id="KW-1185">Reference proteome</keyword>
<dbReference type="CDD" id="cd16473">
    <property type="entry name" value="RING-H2_RNF103"/>
    <property type="match status" value="1"/>
</dbReference>
<feature type="compositionally biased region" description="Polar residues" evidence="2">
    <location>
        <begin position="313"/>
        <end position="335"/>
    </location>
</feature>
<evidence type="ECO:0000313" key="6">
    <source>
        <dbReference type="Proteomes" id="UP000800035"/>
    </source>
</evidence>
<keyword evidence="1" id="KW-0862">Zinc</keyword>
<sequence>MSSASPTPSPSTPPGGGGGGGGGPTSSPLLFFVALGFGVVFTNLWIIVGVKYCFRYNQRNRAARAAQDGEPIDLTAMPRPHRRRREKKLMTMDEVNERFPLTKYKQWKSSRETEGLPAAGGIATAPQSRANSVKDVEGIVDPVQDESASGPRPATTLAMAQDDHAANASTQKETDSFKPSVDKSELKANDKKEIGEMKEATEKHDELVQTETVASHYEPAKSSVQSADHDGDESDDDDPIRTAAAPEMLAEPGDTCAICLDVLEDADDVRGLTCGHAFHASCVDPWMTSRRACCPLCKADYYVPKPRPEGETADQTTSGRRSNTTGLRSPTSQQGWAGPRGNPFSRSRVIAINNPSRQNSSTINSRQTHLIFGFGRPNRRERTTTTAPTGASSNQPGPTRPRPTLASWFGRNRAANADSAPAPQPTPGQLEAGNR</sequence>
<dbReference type="AlphaFoldDB" id="A0A6A5T8W8"/>
<feature type="region of interest" description="Disordered" evidence="2">
    <location>
        <begin position="163"/>
        <end position="240"/>
    </location>
</feature>
<feature type="region of interest" description="Disordered" evidence="2">
    <location>
        <begin position="1"/>
        <end position="22"/>
    </location>
</feature>
<evidence type="ECO:0000259" key="4">
    <source>
        <dbReference type="PROSITE" id="PS50089"/>
    </source>
</evidence>
<gene>
    <name evidence="5" type="ORF">CC80DRAFT_271526</name>
</gene>
<name>A0A6A5T8W8_9PLEO</name>
<dbReference type="GO" id="GO:0008270">
    <property type="term" value="F:zinc ion binding"/>
    <property type="evidence" value="ECO:0007669"/>
    <property type="project" value="UniProtKB-KW"/>
</dbReference>
<dbReference type="OrthoDB" id="8062037at2759"/>
<dbReference type="PANTHER" id="PTHR22765:SF434">
    <property type="entry name" value="GB|AAD18119.1-RELATED"/>
    <property type="match status" value="1"/>
</dbReference>
<evidence type="ECO:0000313" key="5">
    <source>
        <dbReference type="EMBL" id="KAF1949415.1"/>
    </source>
</evidence>
<dbReference type="GO" id="GO:0005737">
    <property type="term" value="C:cytoplasm"/>
    <property type="evidence" value="ECO:0007669"/>
    <property type="project" value="TreeGrafter"/>
</dbReference>
<reference evidence="5" key="1">
    <citation type="journal article" date="2020" name="Stud. Mycol.">
        <title>101 Dothideomycetes genomes: a test case for predicting lifestyles and emergence of pathogens.</title>
        <authorList>
            <person name="Haridas S."/>
            <person name="Albert R."/>
            <person name="Binder M."/>
            <person name="Bloem J."/>
            <person name="Labutti K."/>
            <person name="Salamov A."/>
            <person name="Andreopoulos B."/>
            <person name="Baker S."/>
            <person name="Barry K."/>
            <person name="Bills G."/>
            <person name="Bluhm B."/>
            <person name="Cannon C."/>
            <person name="Castanera R."/>
            <person name="Culley D."/>
            <person name="Daum C."/>
            <person name="Ezra D."/>
            <person name="Gonzalez J."/>
            <person name="Henrissat B."/>
            <person name="Kuo A."/>
            <person name="Liang C."/>
            <person name="Lipzen A."/>
            <person name="Lutzoni F."/>
            <person name="Magnuson J."/>
            <person name="Mondo S."/>
            <person name="Nolan M."/>
            <person name="Ohm R."/>
            <person name="Pangilinan J."/>
            <person name="Park H.-J."/>
            <person name="Ramirez L."/>
            <person name="Alfaro M."/>
            <person name="Sun H."/>
            <person name="Tritt A."/>
            <person name="Yoshinaga Y."/>
            <person name="Zwiers L.-H."/>
            <person name="Turgeon B."/>
            <person name="Goodwin S."/>
            <person name="Spatafora J."/>
            <person name="Crous P."/>
            <person name="Grigoriev I."/>
        </authorList>
    </citation>
    <scope>NUCLEOTIDE SEQUENCE</scope>
    <source>
        <strain evidence="5">CBS 675.92</strain>
    </source>
</reference>
<dbReference type="InterPro" id="IPR001841">
    <property type="entry name" value="Znf_RING"/>
</dbReference>
<dbReference type="InterPro" id="IPR051826">
    <property type="entry name" value="E3_ubiquitin-ligase_domain"/>
</dbReference>
<feature type="compositionally biased region" description="Basic and acidic residues" evidence="2">
    <location>
        <begin position="172"/>
        <end position="207"/>
    </location>
</feature>
<feature type="region of interest" description="Disordered" evidence="2">
    <location>
        <begin position="304"/>
        <end position="347"/>
    </location>
</feature>
<keyword evidence="3" id="KW-0472">Membrane</keyword>
<dbReference type="FunFam" id="3.30.40.10:FF:000539">
    <property type="entry name" value="Ring finger domain protein"/>
    <property type="match status" value="1"/>
</dbReference>
<keyword evidence="3" id="KW-1133">Transmembrane helix</keyword>
<dbReference type="InterPro" id="IPR013083">
    <property type="entry name" value="Znf_RING/FYVE/PHD"/>
</dbReference>
<keyword evidence="1" id="KW-0479">Metal-binding</keyword>
<feature type="region of interest" description="Disordered" evidence="2">
    <location>
        <begin position="371"/>
        <end position="435"/>
    </location>
</feature>
<protein>
    <recommendedName>
        <fullName evidence="4">RING-type domain-containing protein</fullName>
    </recommendedName>
</protein>
<dbReference type="EMBL" id="ML977037">
    <property type="protein sequence ID" value="KAF1949415.1"/>
    <property type="molecule type" value="Genomic_DNA"/>
</dbReference>
<feature type="transmembrane region" description="Helical" evidence="3">
    <location>
        <begin position="29"/>
        <end position="54"/>
    </location>
</feature>
<dbReference type="GO" id="GO:0006511">
    <property type="term" value="P:ubiquitin-dependent protein catabolic process"/>
    <property type="evidence" value="ECO:0007669"/>
    <property type="project" value="TreeGrafter"/>
</dbReference>
<dbReference type="Pfam" id="PF13639">
    <property type="entry name" value="zf-RING_2"/>
    <property type="match status" value="1"/>
</dbReference>
<dbReference type="SMART" id="SM00184">
    <property type="entry name" value="RING"/>
    <property type="match status" value="1"/>
</dbReference>
<dbReference type="PROSITE" id="PS50089">
    <property type="entry name" value="ZF_RING_2"/>
    <property type="match status" value="1"/>
</dbReference>
<evidence type="ECO:0000256" key="2">
    <source>
        <dbReference type="SAM" id="MobiDB-lite"/>
    </source>
</evidence>
<dbReference type="SUPFAM" id="SSF57850">
    <property type="entry name" value="RING/U-box"/>
    <property type="match status" value="1"/>
</dbReference>
<organism evidence="5 6">
    <name type="scientific">Byssothecium circinans</name>
    <dbReference type="NCBI Taxonomy" id="147558"/>
    <lineage>
        <taxon>Eukaryota</taxon>
        <taxon>Fungi</taxon>
        <taxon>Dikarya</taxon>
        <taxon>Ascomycota</taxon>
        <taxon>Pezizomycotina</taxon>
        <taxon>Dothideomycetes</taxon>
        <taxon>Pleosporomycetidae</taxon>
        <taxon>Pleosporales</taxon>
        <taxon>Massarineae</taxon>
        <taxon>Massarinaceae</taxon>
        <taxon>Byssothecium</taxon>
    </lineage>
</organism>
<evidence type="ECO:0000256" key="1">
    <source>
        <dbReference type="PROSITE-ProRule" id="PRU00175"/>
    </source>
</evidence>
<proteinExistence type="predicted"/>
<keyword evidence="1" id="KW-0863">Zinc-finger</keyword>
<dbReference type="PANTHER" id="PTHR22765">
    <property type="entry name" value="RING FINGER AND PROTEASE ASSOCIATED DOMAIN-CONTAINING"/>
    <property type="match status" value="1"/>
</dbReference>
<feature type="compositionally biased region" description="Polar residues" evidence="2">
    <location>
        <begin position="384"/>
        <end position="397"/>
    </location>
</feature>
<evidence type="ECO:0000256" key="3">
    <source>
        <dbReference type="SAM" id="Phobius"/>
    </source>
</evidence>
<feature type="domain" description="RING-type" evidence="4">
    <location>
        <begin position="256"/>
        <end position="298"/>
    </location>
</feature>